<dbReference type="Gene3D" id="3.40.50.300">
    <property type="entry name" value="P-loop containing nucleotide triphosphate hydrolases"/>
    <property type="match status" value="1"/>
</dbReference>
<evidence type="ECO:0000256" key="8">
    <source>
        <dbReference type="HAMAP-Rule" id="MF_00238"/>
    </source>
</evidence>
<comment type="catalytic activity">
    <reaction evidence="6 8">
        <text>dCMP + ATP = dCDP + ADP</text>
        <dbReference type="Rhea" id="RHEA:25094"/>
        <dbReference type="ChEBI" id="CHEBI:30616"/>
        <dbReference type="ChEBI" id="CHEBI:57566"/>
        <dbReference type="ChEBI" id="CHEBI:58593"/>
        <dbReference type="ChEBI" id="CHEBI:456216"/>
        <dbReference type="EC" id="2.7.4.25"/>
    </reaction>
</comment>
<dbReference type="CDD" id="cd02020">
    <property type="entry name" value="CMPK"/>
    <property type="match status" value="1"/>
</dbReference>
<evidence type="ECO:0000313" key="10">
    <source>
        <dbReference type="EMBL" id="MBR0681236.1"/>
    </source>
</evidence>
<keyword evidence="11" id="KW-1185">Reference proteome</keyword>
<keyword evidence="8" id="KW-0963">Cytoplasm</keyword>
<sequence length="236" mass="24971">MRSPEEADLRPRHGTVIAVDGPAAAGKGTLARRLAAALGLPYLDTGLLYRAVGRRVLDVGADPRDATVAEAEARALTAADLERSDLRGPMADMAASAVAAIPAVRAALLDFQRDFGRSRGAVLDGRDIGTVVFPHAQAKLFVTASVEERARRRFLELRGRGVAADPAQVEAEIRDRDAQDANRPVAPLKPAEDAMVLDTTALDAEAAFAAALELVRERVGQAVPERGKPTVANGDR</sequence>
<dbReference type="NCBIfam" id="TIGR00017">
    <property type="entry name" value="cmk"/>
    <property type="match status" value="1"/>
</dbReference>
<dbReference type="EC" id="2.7.4.25" evidence="8"/>
<evidence type="ECO:0000259" key="9">
    <source>
        <dbReference type="Pfam" id="PF02224"/>
    </source>
</evidence>
<comment type="subcellular location">
    <subcellularLocation>
        <location evidence="8">Cytoplasm</location>
    </subcellularLocation>
</comment>
<dbReference type="GO" id="GO:0005524">
    <property type="term" value="F:ATP binding"/>
    <property type="evidence" value="ECO:0007669"/>
    <property type="project" value="UniProtKB-UniRule"/>
</dbReference>
<evidence type="ECO:0000256" key="7">
    <source>
        <dbReference type="ARBA" id="ARBA00048478"/>
    </source>
</evidence>
<comment type="similarity">
    <text evidence="1 8">Belongs to the cytidylate kinase family. Type 1 subfamily.</text>
</comment>
<dbReference type="EMBL" id="JAAEDL010000010">
    <property type="protein sequence ID" value="MBR0681236.1"/>
    <property type="molecule type" value="Genomic_DNA"/>
</dbReference>
<dbReference type="Pfam" id="PF02224">
    <property type="entry name" value="Cytidylate_kin"/>
    <property type="match status" value="1"/>
</dbReference>
<dbReference type="InterPro" id="IPR011994">
    <property type="entry name" value="Cytidylate_kinase_dom"/>
</dbReference>
<protein>
    <recommendedName>
        <fullName evidence="8">Cytidylate kinase</fullName>
        <shortName evidence="8">CK</shortName>
        <ecNumber evidence="8">2.7.4.25</ecNumber>
    </recommendedName>
    <alternativeName>
        <fullName evidence="8">Cytidine monophosphate kinase</fullName>
        <shortName evidence="8">CMP kinase</shortName>
    </alternativeName>
</protein>
<keyword evidence="5 8" id="KW-0067">ATP-binding</keyword>
<feature type="domain" description="Cytidylate kinase" evidence="9">
    <location>
        <begin position="17"/>
        <end position="216"/>
    </location>
</feature>
<reference evidence="10" key="1">
    <citation type="submission" date="2020-01" db="EMBL/GenBank/DDBJ databases">
        <authorList>
            <person name="Rat A."/>
        </authorList>
    </citation>
    <scope>NUCLEOTIDE SEQUENCE</scope>
    <source>
        <strain evidence="10">LMG 31228</strain>
    </source>
</reference>
<dbReference type="GO" id="GO:0006220">
    <property type="term" value="P:pyrimidine nucleotide metabolic process"/>
    <property type="evidence" value="ECO:0007669"/>
    <property type="project" value="UniProtKB-UniRule"/>
</dbReference>
<dbReference type="GO" id="GO:0036431">
    <property type="term" value="F:dCMP kinase activity"/>
    <property type="evidence" value="ECO:0007669"/>
    <property type="project" value="InterPro"/>
</dbReference>
<dbReference type="GO" id="GO:0005737">
    <property type="term" value="C:cytoplasm"/>
    <property type="evidence" value="ECO:0007669"/>
    <property type="project" value="UniProtKB-SubCell"/>
</dbReference>
<dbReference type="InterPro" id="IPR027417">
    <property type="entry name" value="P-loop_NTPase"/>
</dbReference>
<feature type="binding site" evidence="8">
    <location>
        <begin position="21"/>
        <end position="29"/>
    </location>
    <ligand>
        <name>ATP</name>
        <dbReference type="ChEBI" id="CHEBI:30616"/>
    </ligand>
</feature>
<keyword evidence="2 8" id="KW-0808">Transferase</keyword>
<evidence type="ECO:0000256" key="4">
    <source>
        <dbReference type="ARBA" id="ARBA00022777"/>
    </source>
</evidence>
<accession>A0A9X9XC00</accession>
<evidence type="ECO:0000256" key="1">
    <source>
        <dbReference type="ARBA" id="ARBA00009427"/>
    </source>
</evidence>
<evidence type="ECO:0000313" key="11">
    <source>
        <dbReference type="Proteomes" id="UP001138709"/>
    </source>
</evidence>
<evidence type="ECO:0000256" key="5">
    <source>
        <dbReference type="ARBA" id="ARBA00022840"/>
    </source>
</evidence>
<evidence type="ECO:0000256" key="6">
    <source>
        <dbReference type="ARBA" id="ARBA00047615"/>
    </source>
</evidence>
<dbReference type="InterPro" id="IPR003136">
    <property type="entry name" value="Cytidylate_kin"/>
</dbReference>
<gene>
    <name evidence="8" type="primary">cmk</name>
    <name evidence="10" type="ORF">GXW74_12140</name>
</gene>
<dbReference type="SUPFAM" id="SSF52540">
    <property type="entry name" value="P-loop containing nucleoside triphosphate hydrolases"/>
    <property type="match status" value="1"/>
</dbReference>
<keyword evidence="3 8" id="KW-0547">Nucleotide-binding</keyword>
<name>A0A9X9XC00_9PROT</name>
<dbReference type="Proteomes" id="UP001138709">
    <property type="component" value="Unassembled WGS sequence"/>
</dbReference>
<keyword evidence="4 8" id="KW-0418">Kinase</keyword>
<dbReference type="AlphaFoldDB" id="A0A9X9XC00"/>
<dbReference type="HAMAP" id="MF_00238">
    <property type="entry name" value="Cytidyl_kinase_type1"/>
    <property type="match status" value="1"/>
</dbReference>
<reference evidence="10" key="2">
    <citation type="journal article" date="2021" name="Syst. Appl. Microbiol.">
        <title>Roseomonas hellenica sp. nov., isolated from roots of wild-growing Alkanna tinctoria.</title>
        <authorList>
            <person name="Rat A."/>
            <person name="Naranjo H.D."/>
            <person name="Lebbe L."/>
            <person name="Cnockaert M."/>
            <person name="Krigas N."/>
            <person name="Grigoriadou K."/>
            <person name="Maloupa E."/>
            <person name="Willems A."/>
        </authorList>
    </citation>
    <scope>NUCLEOTIDE SEQUENCE</scope>
    <source>
        <strain evidence="10">LMG 31228</strain>
    </source>
</reference>
<evidence type="ECO:0000256" key="2">
    <source>
        <dbReference type="ARBA" id="ARBA00022679"/>
    </source>
</evidence>
<comment type="caution">
    <text evidence="10">The sequence shown here is derived from an EMBL/GenBank/DDBJ whole genome shotgun (WGS) entry which is preliminary data.</text>
</comment>
<comment type="catalytic activity">
    <reaction evidence="7 8">
        <text>CMP + ATP = CDP + ADP</text>
        <dbReference type="Rhea" id="RHEA:11600"/>
        <dbReference type="ChEBI" id="CHEBI:30616"/>
        <dbReference type="ChEBI" id="CHEBI:58069"/>
        <dbReference type="ChEBI" id="CHEBI:60377"/>
        <dbReference type="ChEBI" id="CHEBI:456216"/>
        <dbReference type="EC" id="2.7.4.25"/>
    </reaction>
</comment>
<organism evidence="10 11">
    <name type="scientific">Neoroseomonas eburnea</name>
    <dbReference type="NCBI Taxonomy" id="1346889"/>
    <lineage>
        <taxon>Bacteria</taxon>
        <taxon>Pseudomonadati</taxon>
        <taxon>Pseudomonadota</taxon>
        <taxon>Alphaproteobacteria</taxon>
        <taxon>Acetobacterales</taxon>
        <taxon>Acetobacteraceae</taxon>
        <taxon>Neoroseomonas</taxon>
    </lineage>
</organism>
<evidence type="ECO:0000256" key="3">
    <source>
        <dbReference type="ARBA" id="ARBA00022741"/>
    </source>
</evidence>
<proteinExistence type="inferred from homology"/>